<feature type="domain" description="Putative zinc-finger" evidence="5">
    <location>
        <begin position="12"/>
        <end position="36"/>
    </location>
</feature>
<keyword evidence="4" id="KW-0812">Transmembrane</keyword>
<evidence type="ECO:0000256" key="1">
    <source>
        <dbReference type="ARBA" id="ARBA00023015"/>
    </source>
</evidence>
<proteinExistence type="predicted"/>
<evidence type="ECO:0000256" key="4">
    <source>
        <dbReference type="SAM" id="Phobius"/>
    </source>
</evidence>
<keyword evidence="7" id="KW-1185">Reference proteome</keyword>
<dbReference type="Proteomes" id="UP000642070">
    <property type="component" value="Unassembled WGS sequence"/>
</dbReference>
<keyword evidence="4" id="KW-1133">Transmembrane helix</keyword>
<gene>
    <name evidence="6" type="ORF">GCM10007977_045570</name>
</gene>
<evidence type="ECO:0000313" key="6">
    <source>
        <dbReference type="EMBL" id="GGM39010.1"/>
    </source>
</evidence>
<organism evidence="6 7">
    <name type="scientific">Dactylosporangium sucinum</name>
    <dbReference type="NCBI Taxonomy" id="1424081"/>
    <lineage>
        <taxon>Bacteria</taxon>
        <taxon>Bacillati</taxon>
        <taxon>Actinomycetota</taxon>
        <taxon>Actinomycetes</taxon>
        <taxon>Micromonosporales</taxon>
        <taxon>Micromonosporaceae</taxon>
        <taxon>Dactylosporangium</taxon>
    </lineage>
</organism>
<dbReference type="InterPro" id="IPR041916">
    <property type="entry name" value="Anti_sigma_zinc_sf"/>
</dbReference>
<reference evidence="6" key="1">
    <citation type="journal article" date="2014" name="Int. J. Syst. Evol. Microbiol.">
        <title>Complete genome sequence of Corynebacterium casei LMG S-19264T (=DSM 44701T), isolated from a smear-ripened cheese.</title>
        <authorList>
            <consortium name="US DOE Joint Genome Institute (JGI-PGF)"/>
            <person name="Walter F."/>
            <person name="Albersmeier A."/>
            <person name="Kalinowski J."/>
            <person name="Ruckert C."/>
        </authorList>
    </citation>
    <scope>NUCLEOTIDE SEQUENCE</scope>
    <source>
        <strain evidence="6">JCM 19831</strain>
    </source>
</reference>
<feature type="transmembrane region" description="Helical" evidence="4">
    <location>
        <begin position="153"/>
        <end position="173"/>
    </location>
</feature>
<dbReference type="EMBL" id="BMPI01000022">
    <property type="protein sequence ID" value="GGM39010.1"/>
    <property type="molecule type" value="Genomic_DNA"/>
</dbReference>
<keyword evidence="1" id="KW-0805">Transcription regulation</keyword>
<comment type="caution">
    <text evidence="6">The sequence shown here is derived from an EMBL/GenBank/DDBJ whole genome shotgun (WGS) entry which is preliminary data.</text>
</comment>
<keyword evidence="2" id="KW-0804">Transcription</keyword>
<evidence type="ECO:0000256" key="2">
    <source>
        <dbReference type="ARBA" id="ARBA00023163"/>
    </source>
</evidence>
<evidence type="ECO:0000313" key="7">
    <source>
        <dbReference type="Proteomes" id="UP000642070"/>
    </source>
</evidence>
<dbReference type="Gene3D" id="1.10.10.1320">
    <property type="entry name" value="Anti-sigma factor, zinc-finger domain"/>
    <property type="match status" value="1"/>
</dbReference>
<accession>A0A917TUK3</accession>
<dbReference type="AlphaFoldDB" id="A0A917TUK3"/>
<evidence type="ECO:0000256" key="3">
    <source>
        <dbReference type="SAM" id="MobiDB-lite"/>
    </source>
</evidence>
<dbReference type="RefSeq" id="WP_229835748.1">
    <property type="nucleotide sequence ID" value="NZ_BMPI01000022.1"/>
</dbReference>
<dbReference type="Pfam" id="PF13490">
    <property type="entry name" value="zf-HC2"/>
    <property type="match status" value="1"/>
</dbReference>
<evidence type="ECO:0000259" key="5">
    <source>
        <dbReference type="Pfam" id="PF13490"/>
    </source>
</evidence>
<dbReference type="InterPro" id="IPR027383">
    <property type="entry name" value="Znf_put"/>
</dbReference>
<reference evidence="6" key="2">
    <citation type="submission" date="2020-09" db="EMBL/GenBank/DDBJ databases">
        <authorList>
            <person name="Sun Q."/>
            <person name="Ohkuma M."/>
        </authorList>
    </citation>
    <scope>NUCLEOTIDE SEQUENCE</scope>
    <source>
        <strain evidence="6">JCM 19831</strain>
    </source>
</reference>
<sequence>MRCEHLHDSGVYVLGALSPPEREAYERHLADCAECRAEVAEFADLPALLGRLDRSAAAAIADEPADSGSALDGWGDAALDGPGQRPTAGQETDANGGARWAGPSSLDRSWAGPIMAASGGTDATNGHRVDPLLPRVLDRAAHQKRADRRRRRWQTVGTALVAACLGVLGVLGVRAAGIGEPKGPEFVAMEEVAGSVPVTARLALEPAADGTVVRMQCAYQGGGYGKWTYKLVVVPRSGPAEEIDSWTAGYGDEYDLKTRTTIPRADIARVEIRKDDDTPLLALTT</sequence>
<keyword evidence="4" id="KW-0472">Membrane</keyword>
<protein>
    <submittedName>
        <fullName evidence="6">Anti-sigma-L factor RslA</fullName>
    </submittedName>
</protein>
<feature type="region of interest" description="Disordered" evidence="3">
    <location>
        <begin position="63"/>
        <end position="105"/>
    </location>
</feature>
<name>A0A917TUK3_9ACTN</name>